<organism evidence="1 2">
    <name type="scientific">Paludibaculum fermentans</name>
    <dbReference type="NCBI Taxonomy" id="1473598"/>
    <lineage>
        <taxon>Bacteria</taxon>
        <taxon>Pseudomonadati</taxon>
        <taxon>Acidobacteriota</taxon>
        <taxon>Terriglobia</taxon>
        <taxon>Bryobacterales</taxon>
        <taxon>Bryobacteraceae</taxon>
        <taxon>Paludibaculum</taxon>
    </lineage>
</organism>
<dbReference type="Pfam" id="PF14384">
    <property type="entry name" value="BrnA_antitoxin"/>
    <property type="match status" value="1"/>
</dbReference>
<dbReference type="RefSeq" id="WP_194447358.1">
    <property type="nucleotide sequence ID" value="NZ_CP063849.1"/>
</dbReference>
<dbReference type="InterPro" id="IPR025528">
    <property type="entry name" value="BrnA_antitoxin"/>
</dbReference>
<proteinExistence type="predicted"/>
<sequence length="87" mass="9957">MKKLTLQQKTELEALAGQPDSQIDTSDIPEVSFSDKAVVGKFYRPIKKPVSVRLDADVLDWLKRSGPGYQRRINLILRLEMQRSLKT</sequence>
<protein>
    <submittedName>
        <fullName evidence="1">BrnA antitoxin family protein</fullName>
    </submittedName>
</protein>
<dbReference type="AlphaFoldDB" id="A0A7S7SIH1"/>
<dbReference type="Proteomes" id="UP000593892">
    <property type="component" value="Chromosome"/>
</dbReference>
<gene>
    <name evidence="1" type="ORF">IRI77_23045</name>
</gene>
<dbReference type="KEGG" id="pfer:IRI77_23045"/>
<dbReference type="EMBL" id="CP063849">
    <property type="protein sequence ID" value="QOY85688.1"/>
    <property type="molecule type" value="Genomic_DNA"/>
</dbReference>
<reference evidence="1 2" key="1">
    <citation type="submission" date="2020-10" db="EMBL/GenBank/DDBJ databases">
        <title>Complete genome sequence of Paludibaculum fermentans P105T, a facultatively anaerobic acidobacterium capable of dissimilatory Fe(III) reduction.</title>
        <authorList>
            <person name="Dedysh S.N."/>
            <person name="Beletsky A.V."/>
            <person name="Kulichevskaya I.S."/>
            <person name="Mardanov A.V."/>
            <person name="Ravin N.V."/>
        </authorList>
    </citation>
    <scope>NUCLEOTIDE SEQUENCE [LARGE SCALE GENOMIC DNA]</scope>
    <source>
        <strain evidence="1 2">P105</strain>
    </source>
</reference>
<evidence type="ECO:0000313" key="1">
    <source>
        <dbReference type="EMBL" id="QOY85688.1"/>
    </source>
</evidence>
<accession>A0A7S7SIH1</accession>
<name>A0A7S7SIH1_PALFE</name>
<keyword evidence="2" id="KW-1185">Reference proteome</keyword>
<evidence type="ECO:0000313" key="2">
    <source>
        <dbReference type="Proteomes" id="UP000593892"/>
    </source>
</evidence>